<gene>
    <name evidence="1" type="ORF">RJ53_07580</name>
</gene>
<accession>A0A8J7W6Q7</accession>
<protein>
    <submittedName>
        <fullName evidence="1">Uncharacterized protein</fullName>
    </submittedName>
</protein>
<evidence type="ECO:0000313" key="2">
    <source>
        <dbReference type="Proteomes" id="UP000730161"/>
    </source>
</evidence>
<dbReference type="EMBL" id="JWHL01000011">
    <property type="protein sequence ID" value="MBR1369361.1"/>
    <property type="molecule type" value="Genomic_DNA"/>
</dbReference>
<sequence>MVPFCIDLLLNGNINCIWIYAPDFEAVTEVRGNWFEQCTGICCCLPDEDVSVTFPYPCFRIGSSDNQ</sequence>
<dbReference type="Proteomes" id="UP000730161">
    <property type="component" value="Unassembled WGS sequence"/>
</dbReference>
<comment type="caution">
    <text evidence="1">The sequence shown here is derived from an EMBL/GenBank/DDBJ whole genome shotgun (WGS) entry which is preliminary data.</text>
</comment>
<keyword evidence="2" id="KW-1185">Reference proteome</keyword>
<proteinExistence type="predicted"/>
<reference evidence="1" key="1">
    <citation type="submission" date="2014-12" db="EMBL/GenBank/DDBJ databases">
        <authorList>
            <person name="Huang H.-H."/>
            <person name="Chen S.-C."/>
            <person name="Lai M.-C."/>
        </authorList>
    </citation>
    <scope>NUCLEOTIDE SEQUENCE</scope>
    <source>
        <strain evidence="1">K1F9705b</strain>
    </source>
</reference>
<dbReference type="AlphaFoldDB" id="A0A8J7W6Q7"/>
<name>A0A8J7W6Q7_9EURY</name>
<organism evidence="1 2">
    <name type="scientific">Methanocalculus chunghsingensis</name>
    <dbReference type="NCBI Taxonomy" id="156457"/>
    <lineage>
        <taxon>Archaea</taxon>
        <taxon>Methanobacteriati</taxon>
        <taxon>Methanobacteriota</taxon>
        <taxon>Stenosarchaea group</taxon>
        <taxon>Methanomicrobia</taxon>
        <taxon>Methanomicrobiales</taxon>
        <taxon>Methanocalculaceae</taxon>
        <taxon>Methanocalculus</taxon>
    </lineage>
</organism>
<evidence type="ECO:0000313" key="1">
    <source>
        <dbReference type="EMBL" id="MBR1369361.1"/>
    </source>
</evidence>